<evidence type="ECO:0000313" key="1">
    <source>
        <dbReference type="EMBL" id="KAK1434290.1"/>
    </source>
</evidence>
<comment type="caution">
    <text evidence="1">The sequence shown here is derived from an EMBL/GenBank/DDBJ whole genome shotgun (WGS) entry which is preliminary data.</text>
</comment>
<name>A0AAD8LAU3_TARER</name>
<proteinExistence type="predicted"/>
<organism evidence="1 2">
    <name type="scientific">Tagetes erecta</name>
    <name type="common">African marigold</name>
    <dbReference type="NCBI Taxonomy" id="13708"/>
    <lineage>
        <taxon>Eukaryota</taxon>
        <taxon>Viridiplantae</taxon>
        <taxon>Streptophyta</taxon>
        <taxon>Embryophyta</taxon>
        <taxon>Tracheophyta</taxon>
        <taxon>Spermatophyta</taxon>
        <taxon>Magnoliopsida</taxon>
        <taxon>eudicotyledons</taxon>
        <taxon>Gunneridae</taxon>
        <taxon>Pentapetalae</taxon>
        <taxon>asterids</taxon>
        <taxon>campanulids</taxon>
        <taxon>Asterales</taxon>
        <taxon>Asteraceae</taxon>
        <taxon>Asteroideae</taxon>
        <taxon>Heliantheae alliance</taxon>
        <taxon>Tageteae</taxon>
        <taxon>Tagetes</taxon>
    </lineage>
</organism>
<dbReference type="EMBL" id="JAUHHV010000001">
    <property type="protein sequence ID" value="KAK1434290.1"/>
    <property type="molecule type" value="Genomic_DNA"/>
</dbReference>
<evidence type="ECO:0000313" key="2">
    <source>
        <dbReference type="Proteomes" id="UP001229421"/>
    </source>
</evidence>
<gene>
    <name evidence="1" type="ORF">QVD17_00026</name>
</gene>
<dbReference type="Proteomes" id="UP001229421">
    <property type="component" value="Unassembled WGS sequence"/>
</dbReference>
<reference evidence="1" key="1">
    <citation type="journal article" date="2023" name="bioRxiv">
        <title>Improved chromosome-level genome assembly for marigold (Tagetes erecta).</title>
        <authorList>
            <person name="Jiang F."/>
            <person name="Yuan L."/>
            <person name="Wang S."/>
            <person name="Wang H."/>
            <person name="Xu D."/>
            <person name="Wang A."/>
            <person name="Fan W."/>
        </authorList>
    </citation>
    <scope>NUCLEOTIDE SEQUENCE</scope>
    <source>
        <strain evidence="1">WSJ</strain>
        <tissue evidence="1">Leaf</tissue>
    </source>
</reference>
<protein>
    <submittedName>
        <fullName evidence="1">Uncharacterized protein</fullName>
    </submittedName>
</protein>
<dbReference type="AlphaFoldDB" id="A0AAD8LAU3"/>
<accession>A0AAD8LAU3</accession>
<keyword evidence="2" id="KW-1185">Reference proteome</keyword>
<sequence length="80" mass="9403">MYHLMVLCITCNDSLTITQFKKDMYFFIVQHPVDMSRLLDYNHMKMEVKPLGMSFVPGRSEFGSGWSLTHEHPWATHCHV</sequence>